<accession>A0ABS7FUS4</accession>
<comment type="caution">
    <text evidence="2">The sequence shown here is derived from an EMBL/GenBank/DDBJ whole genome shotgun (WGS) entry which is preliminary data.</text>
</comment>
<dbReference type="Proteomes" id="UP000774570">
    <property type="component" value="Unassembled WGS sequence"/>
</dbReference>
<gene>
    <name evidence="2" type="ORF">K1Y72_17385</name>
</gene>
<evidence type="ECO:0000313" key="2">
    <source>
        <dbReference type="EMBL" id="MBW8484161.1"/>
    </source>
</evidence>
<proteinExistence type="predicted"/>
<reference evidence="2 3" key="1">
    <citation type="submission" date="2021-07" db="EMBL/GenBank/DDBJ databases">
        <title>Actinomadura sp. PM05-2 isolated from lichen.</title>
        <authorList>
            <person name="Somphong A."/>
            <person name="Phongsopitanun W."/>
            <person name="Tanasupawat S."/>
            <person name="Peongsungnone V."/>
        </authorList>
    </citation>
    <scope>NUCLEOTIDE SEQUENCE [LARGE SCALE GENOMIC DNA]</scope>
    <source>
        <strain evidence="2 3">PM05-2</strain>
    </source>
</reference>
<keyword evidence="1" id="KW-1133">Transmembrane helix</keyword>
<dbReference type="RefSeq" id="WP_220167391.1">
    <property type="nucleotide sequence ID" value="NZ_JAIBOA010000010.1"/>
</dbReference>
<organism evidence="2 3">
    <name type="scientific">Actinomadura parmotrematis</name>
    <dbReference type="NCBI Taxonomy" id="2864039"/>
    <lineage>
        <taxon>Bacteria</taxon>
        <taxon>Bacillati</taxon>
        <taxon>Actinomycetota</taxon>
        <taxon>Actinomycetes</taxon>
        <taxon>Streptosporangiales</taxon>
        <taxon>Thermomonosporaceae</taxon>
        <taxon>Actinomadura</taxon>
    </lineage>
</organism>
<protein>
    <recommendedName>
        <fullName evidence="4">CD225/dispanin family protein</fullName>
    </recommendedName>
</protein>
<keyword evidence="1" id="KW-0472">Membrane</keyword>
<keyword evidence="1" id="KW-0812">Transmembrane</keyword>
<name>A0ABS7FUS4_9ACTN</name>
<keyword evidence="3" id="KW-1185">Reference proteome</keyword>
<sequence length="101" mass="10690">MTATTLPPQAPRTGFGIGPDGSYTRGGQAVAYVCAIWATLLFFPLVVVGAMLYTSADLHFAENPERSRRFVFWSWLCVSLFPPLAAALVGGVVAGAVQASK</sequence>
<feature type="transmembrane region" description="Helical" evidence="1">
    <location>
        <begin position="72"/>
        <end position="97"/>
    </location>
</feature>
<dbReference type="EMBL" id="JAIBOA010000010">
    <property type="protein sequence ID" value="MBW8484161.1"/>
    <property type="molecule type" value="Genomic_DNA"/>
</dbReference>
<feature type="transmembrane region" description="Helical" evidence="1">
    <location>
        <begin position="29"/>
        <end position="52"/>
    </location>
</feature>
<evidence type="ECO:0000313" key="3">
    <source>
        <dbReference type="Proteomes" id="UP000774570"/>
    </source>
</evidence>
<evidence type="ECO:0000256" key="1">
    <source>
        <dbReference type="SAM" id="Phobius"/>
    </source>
</evidence>
<evidence type="ECO:0008006" key="4">
    <source>
        <dbReference type="Google" id="ProtNLM"/>
    </source>
</evidence>